<feature type="coiled-coil region" evidence="5">
    <location>
        <begin position="856"/>
        <end position="890"/>
    </location>
</feature>
<keyword evidence="3 8" id="KW-0347">Helicase</keyword>
<dbReference type="OrthoDB" id="9814088at2"/>
<name>A0A217EYS5_9SPHN</name>
<dbReference type="STRING" id="450378.GCA_001661675_03649"/>
<dbReference type="AlphaFoldDB" id="A0A217EYS5"/>
<dbReference type="KEGG" id="cman:A9D14_18160"/>
<dbReference type="Proteomes" id="UP000195807">
    <property type="component" value="Plasmid pCME4A9II"/>
</dbReference>
<dbReference type="Pfam" id="PF00176">
    <property type="entry name" value="SNF2-rel_dom"/>
    <property type="match status" value="1"/>
</dbReference>
<organism evidence="8 9">
    <name type="scientific">Croceicoccus marinus</name>
    <dbReference type="NCBI Taxonomy" id="450378"/>
    <lineage>
        <taxon>Bacteria</taxon>
        <taxon>Pseudomonadati</taxon>
        <taxon>Pseudomonadota</taxon>
        <taxon>Alphaproteobacteria</taxon>
        <taxon>Sphingomonadales</taxon>
        <taxon>Erythrobacteraceae</taxon>
        <taxon>Croceicoccus</taxon>
    </lineage>
</organism>
<dbReference type="Pfam" id="PF00271">
    <property type="entry name" value="Helicase_C"/>
    <property type="match status" value="1"/>
</dbReference>
<geneLocation type="plasmid" evidence="9">
    <name>pcme4a9ii</name>
</geneLocation>
<keyword evidence="9" id="KW-1185">Reference proteome</keyword>
<feature type="domain" description="Helicase ATP-binding" evidence="6">
    <location>
        <begin position="111"/>
        <end position="285"/>
    </location>
</feature>
<evidence type="ECO:0000259" key="7">
    <source>
        <dbReference type="PROSITE" id="PS51194"/>
    </source>
</evidence>
<dbReference type="CDD" id="cd18793">
    <property type="entry name" value="SF2_C_SNF"/>
    <property type="match status" value="1"/>
</dbReference>
<keyword evidence="1" id="KW-0547">Nucleotide-binding</keyword>
<reference evidence="8 9" key="1">
    <citation type="submission" date="2017-01" db="EMBL/GenBank/DDBJ databases">
        <title>Complete genome sequence of esterase-producing bacterium Croceicoccus marinus E4A9.</title>
        <authorList>
            <person name="Wu Y.-H."/>
            <person name="Cheng H."/>
            <person name="Xu L."/>
            <person name="Huo Y.-Y."/>
            <person name="Wang C.-S."/>
            <person name="Xu X.-W."/>
        </authorList>
    </citation>
    <scope>NUCLEOTIDE SEQUENCE [LARGE SCALE GENOMIC DNA]</scope>
    <source>
        <strain evidence="8 9">E4A9</strain>
        <plasmid evidence="9">Plasmid pcme4a9ii</plasmid>
    </source>
</reference>
<feature type="domain" description="Helicase C-terminal" evidence="7">
    <location>
        <begin position="458"/>
        <end position="617"/>
    </location>
</feature>
<evidence type="ECO:0000313" key="8">
    <source>
        <dbReference type="EMBL" id="ARU18280.1"/>
    </source>
</evidence>
<sequence>MNAIDLRTGDLVQARGREWIVLGLPEEGLIRVRPLSGSEEDAQVIAPALEIMSVTPARFAPPSADEPDTQDGARLLADALRLSLRRGAGPFRSAAHLGVEPRAYQLVPMLMALRLETKRLLIADDVGIGKTIEAGMILREMIDRGEVDRFTVLCPPHLVDQWVGELAEKFDIDAVAVTSSRARSLERGLALSESIFDAYPYTVVSLDYIKSDNRRDSFAHACPDFVIVDEAHSCVGGSERGTQQRFALLERLAEKPERHMLLLTATPHSGNQDAYGRLLGLIDADLADAPGGADSNALERYRRRLAQHFVQRRRPDIEEAWGDGSAFARAHSREAPFQLTGDFQNFQEDVLDYCVGVTTNADGDSARRLAFWGTLALMRCVGSSPAAAASALRNRLGGMAEEEALEPVLFDDDEGMLSDTDVEPATALAGEEREQISRLISQAEKLADRVDEDPKFLMLVKQLKALEKENARTVVFCRFISTADAVGEALRKIFRKHRIEVVTGRLTPEERRERVDDMGDDDRRILVATDCLSEGINLQKLFNAVIHYDLNWNPTRHQQREGRVDRFGQPAKDVWSVMMFGANSMIDGAVIQVITDKADRIREALGVTVPVPEDSASVTSALMQAVLLKSERHRSQGMFDFGEADAQLEVEWRNAEDSAKKSQARYAQGALKPAEVLPEWQRLRALNGGPEEVERFARRALSRLEAPLDTTGKHPRVHYDRLPTQLRERMEARGFTGSRAVSFADDPEPDVTHVGRVHPLVAILAETLAEGALDPGGTREIEPLGRCGTWRTRAVESVTTVMLLRLRFTLTVSGRRTLLAEEATALAFRRGEEQPFATGAEALALLEQEATGNIERIAIERQVGEALNRLDDYEQAIATFAHERAEALREDHDRVKAAMRGEGATTEVESALPADVIGLYVLVPEIA</sequence>
<evidence type="ECO:0000256" key="2">
    <source>
        <dbReference type="ARBA" id="ARBA00022801"/>
    </source>
</evidence>
<evidence type="ECO:0000256" key="4">
    <source>
        <dbReference type="ARBA" id="ARBA00022840"/>
    </source>
</evidence>
<dbReference type="GO" id="GO:0004386">
    <property type="term" value="F:helicase activity"/>
    <property type="evidence" value="ECO:0007669"/>
    <property type="project" value="UniProtKB-KW"/>
</dbReference>
<dbReference type="SUPFAM" id="SSF52540">
    <property type="entry name" value="P-loop containing nucleoside triphosphate hydrolases"/>
    <property type="match status" value="1"/>
</dbReference>
<protein>
    <submittedName>
        <fullName evidence="8">Helicase</fullName>
    </submittedName>
</protein>
<dbReference type="RefSeq" id="WP_066850807.1">
    <property type="nucleotide sequence ID" value="NZ_CP019604.1"/>
</dbReference>
<keyword evidence="4" id="KW-0067">ATP-binding</keyword>
<dbReference type="EMBL" id="CP019604">
    <property type="protein sequence ID" value="ARU18280.1"/>
    <property type="molecule type" value="Genomic_DNA"/>
</dbReference>
<dbReference type="InterPro" id="IPR000330">
    <property type="entry name" value="SNF2_N"/>
</dbReference>
<evidence type="ECO:0000259" key="6">
    <source>
        <dbReference type="PROSITE" id="PS51192"/>
    </source>
</evidence>
<evidence type="ECO:0000313" key="9">
    <source>
        <dbReference type="Proteomes" id="UP000195807"/>
    </source>
</evidence>
<dbReference type="PROSITE" id="PS51194">
    <property type="entry name" value="HELICASE_CTER"/>
    <property type="match status" value="1"/>
</dbReference>
<keyword evidence="2" id="KW-0378">Hydrolase</keyword>
<evidence type="ECO:0000256" key="5">
    <source>
        <dbReference type="SAM" id="Coils"/>
    </source>
</evidence>
<dbReference type="Gene3D" id="3.40.50.10810">
    <property type="entry name" value="Tandem AAA-ATPase domain"/>
    <property type="match status" value="1"/>
</dbReference>
<evidence type="ECO:0000256" key="1">
    <source>
        <dbReference type="ARBA" id="ARBA00022741"/>
    </source>
</evidence>
<accession>A0A217EYS5</accession>
<gene>
    <name evidence="8" type="ORF">A9D14_18160</name>
</gene>
<dbReference type="PANTHER" id="PTHR45766:SF6">
    <property type="entry name" value="SWI_SNF-RELATED MATRIX-ASSOCIATED ACTIN-DEPENDENT REGULATOR OF CHROMATIN SUBFAMILY A-LIKE PROTEIN 1"/>
    <property type="match status" value="1"/>
</dbReference>
<dbReference type="InterPro" id="IPR001650">
    <property type="entry name" value="Helicase_C-like"/>
</dbReference>
<dbReference type="Gene3D" id="3.40.50.300">
    <property type="entry name" value="P-loop containing nucleotide triphosphate hydrolases"/>
    <property type="match status" value="1"/>
</dbReference>
<dbReference type="InterPro" id="IPR038718">
    <property type="entry name" value="SNF2-like_sf"/>
</dbReference>
<dbReference type="InterPro" id="IPR049730">
    <property type="entry name" value="SNF2/RAD54-like_C"/>
</dbReference>
<proteinExistence type="predicted"/>
<dbReference type="InterPro" id="IPR057342">
    <property type="entry name" value="DEXDc_RapA"/>
</dbReference>
<evidence type="ECO:0000256" key="3">
    <source>
        <dbReference type="ARBA" id="ARBA00022806"/>
    </source>
</evidence>
<keyword evidence="8" id="KW-0614">Plasmid</keyword>
<dbReference type="SMART" id="SM00490">
    <property type="entry name" value="HELICc"/>
    <property type="match status" value="1"/>
</dbReference>
<dbReference type="SMART" id="SM00487">
    <property type="entry name" value="DEXDc"/>
    <property type="match status" value="1"/>
</dbReference>
<keyword evidence="5" id="KW-0175">Coiled coil</keyword>
<dbReference type="InterPro" id="IPR014001">
    <property type="entry name" value="Helicase_ATP-bd"/>
</dbReference>
<dbReference type="InterPro" id="IPR027417">
    <property type="entry name" value="P-loop_NTPase"/>
</dbReference>
<dbReference type="PROSITE" id="PS51192">
    <property type="entry name" value="HELICASE_ATP_BIND_1"/>
    <property type="match status" value="1"/>
</dbReference>
<dbReference type="PANTHER" id="PTHR45766">
    <property type="entry name" value="DNA ANNEALING HELICASE AND ENDONUCLEASE ZRANB3 FAMILY MEMBER"/>
    <property type="match status" value="1"/>
</dbReference>
<dbReference type="GO" id="GO:0005524">
    <property type="term" value="F:ATP binding"/>
    <property type="evidence" value="ECO:0007669"/>
    <property type="project" value="UniProtKB-KW"/>
</dbReference>
<dbReference type="GO" id="GO:0016787">
    <property type="term" value="F:hydrolase activity"/>
    <property type="evidence" value="ECO:0007669"/>
    <property type="project" value="UniProtKB-KW"/>
</dbReference>
<dbReference type="CDD" id="cd18011">
    <property type="entry name" value="DEXDc_RapA"/>
    <property type="match status" value="1"/>
</dbReference>